<reference evidence="3" key="1">
    <citation type="journal article" date="2008" name="J. Bacteriol.">
        <title>Genome sequence of Thermofilum pendens reveals an exceptional loss of biosynthetic pathways without genome reduction.</title>
        <authorList>
            <person name="Anderson I."/>
            <person name="Rodriguez J."/>
            <person name="Susanti D."/>
            <person name="Porat I."/>
            <person name="Reich C."/>
            <person name="Ulrich L.E."/>
            <person name="Elkins J.G."/>
            <person name="Mavromatis K."/>
            <person name="Lykidis A."/>
            <person name="Kim E."/>
            <person name="Thompson L.S."/>
            <person name="Nolan M."/>
            <person name="Land M."/>
            <person name="Copeland A."/>
            <person name="Lapidus A."/>
            <person name="Lucas S."/>
            <person name="Detter C."/>
            <person name="Zhulin I.B."/>
            <person name="Olsen G.J."/>
            <person name="Whitman W."/>
            <person name="Mukhopadhyay B."/>
            <person name="Bristow J."/>
            <person name="Kyrpides N."/>
        </authorList>
    </citation>
    <scope>NUCLEOTIDE SEQUENCE [LARGE SCALE GENOMIC DNA]</scope>
    <source>
        <strain evidence="3">DSM 2475 / Hrk 5</strain>
    </source>
</reference>
<dbReference type="STRING" id="368408.Tpen_1418"/>
<dbReference type="Gene3D" id="2.60.40.1120">
    <property type="entry name" value="Carboxypeptidase-like, regulatory domain"/>
    <property type="match status" value="1"/>
</dbReference>
<dbReference type="InterPro" id="IPR008969">
    <property type="entry name" value="CarboxyPept-like_regulatory"/>
</dbReference>
<sequence length="231" mass="24084">MRLLGVLLVAAVLLAPLAWGQPTLRIVAYDGTSLAGALVRVSTLDGRVYEFTLNPAAPFTVKDVVKGVLRVEVVSWKGVPVNYEKTVTVYENSTLVVPSIGRLTVAVKGARGQALPGALVTISRGGVTVEEGSAGSSGIYSTLLPAGTYEVAVAYGGRSARVEAVVEPSRESRVEAALDVVAEVGGWALSASELLGVSLLAVLAVFAVYVALYEYASWRKRRAARVVAPGG</sequence>
<dbReference type="EnsemblBacteria" id="ABL78815">
    <property type="protein sequence ID" value="ABL78815"/>
    <property type="gene ID" value="Tpen_1418"/>
</dbReference>
<gene>
    <name evidence="2" type="ordered locus">Tpen_1418</name>
</gene>
<dbReference type="KEGG" id="tpe:Tpen_1418"/>
<dbReference type="EMBL" id="CP000505">
    <property type="protein sequence ID" value="ABL78815.1"/>
    <property type="molecule type" value="Genomic_DNA"/>
</dbReference>
<dbReference type="Pfam" id="PF13620">
    <property type="entry name" value="CarboxypepD_reg"/>
    <property type="match status" value="1"/>
</dbReference>
<dbReference type="GeneID" id="4600735"/>
<keyword evidence="1" id="KW-0472">Membrane</keyword>
<accession>A1S035</accession>
<protein>
    <recommendedName>
        <fullName evidence="4">Carboxypeptidase regulatory-like domain-containing protein</fullName>
    </recommendedName>
</protein>
<dbReference type="SUPFAM" id="SSF49464">
    <property type="entry name" value="Carboxypeptidase regulatory domain-like"/>
    <property type="match status" value="1"/>
</dbReference>
<keyword evidence="3" id="KW-1185">Reference proteome</keyword>
<evidence type="ECO:0000313" key="2">
    <source>
        <dbReference type="EMBL" id="ABL78815.1"/>
    </source>
</evidence>
<dbReference type="HOGENOM" id="CLU_1187832_0_0_2"/>
<dbReference type="OrthoDB" id="380881at2157"/>
<proteinExistence type="predicted"/>
<feature type="transmembrane region" description="Helical" evidence="1">
    <location>
        <begin position="194"/>
        <end position="215"/>
    </location>
</feature>
<evidence type="ECO:0008006" key="4">
    <source>
        <dbReference type="Google" id="ProtNLM"/>
    </source>
</evidence>
<evidence type="ECO:0000256" key="1">
    <source>
        <dbReference type="SAM" id="Phobius"/>
    </source>
</evidence>
<dbReference type="eggNOG" id="arCOG03260">
    <property type="taxonomic scope" value="Archaea"/>
</dbReference>
<keyword evidence="1" id="KW-1133">Transmembrane helix</keyword>
<organism evidence="2 3">
    <name type="scientific">Thermofilum pendens (strain DSM 2475 / Hrk 5)</name>
    <dbReference type="NCBI Taxonomy" id="368408"/>
    <lineage>
        <taxon>Archaea</taxon>
        <taxon>Thermoproteota</taxon>
        <taxon>Thermoprotei</taxon>
        <taxon>Thermofilales</taxon>
        <taxon>Thermofilaceae</taxon>
        <taxon>Thermofilum</taxon>
    </lineage>
</organism>
<name>A1S035_THEPD</name>
<dbReference type="Proteomes" id="UP000000641">
    <property type="component" value="Chromosome"/>
</dbReference>
<evidence type="ECO:0000313" key="3">
    <source>
        <dbReference type="Proteomes" id="UP000000641"/>
    </source>
</evidence>
<keyword evidence="1" id="KW-0812">Transmembrane</keyword>
<dbReference type="AlphaFoldDB" id="A1S035"/>
<dbReference type="RefSeq" id="WP_011753080.1">
    <property type="nucleotide sequence ID" value="NC_008698.1"/>
</dbReference>